<dbReference type="InterPro" id="IPR017224">
    <property type="entry name" value="Opine_Oxase_asu/HCN_bsu"/>
</dbReference>
<dbReference type="InterPro" id="IPR007419">
    <property type="entry name" value="BFD-like_2Fe2S-bd_dom"/>
</dbReference>
<dbReference type="InterPro" id="IPR041854">
    <property type="entry name" value="BFD-like_2Fe2S-bd_dom_sf"/>
</dbReference>
<dbReference type="GO" id="GO:0016491">
    <property type="term" value="F:oxidoreductase activity"/>
    <property type="evidence" value="ECO:0007669"/>
    <property type="project" value="UniProtKB-KW"/>
</dbReference>
<sequence length="473" mass="47390">MSAPLDLIVLGAGPAGAAAAIKARELGLSVAVIDEASEAGGQVYRAPSAGLASTPTDAERVKGDELRAKLANSGAILHANQRVWSLTAGFSVIAIGPNGPLTLEAPNLIVAAGAVERHVAVSGWTLPGVIGLAGATILLKSHGVLPGRRVVVAGSGPLLLLVASKILTAGGEVAAVVDAAPRAGWLSRLGAMAARPDLVAKGAGWLLQLLKARVPIHSGAAIRAIHGTDRVASVEIGPVDADWAPTRGTARTIEADAVCLGFGLLPSTEVTRLLGARHSYEPELGGWVPEVSASLETSVPGLFVAGDGGGVRGADAAPLSGELAAIGVARRLGRGGDLEREAVTVAARWRRSARFGAAMSALATPPPGAAAMIVAEATVCRCESLTRVTLDTAIAAGAKTLADLKATTRCGMGPCGGRVCGEAAAMLIGAATGLSREAIGQPSARPPLRPVPLAAVTGDFAYDDLPIPAPAPL</sequence>
<dbReference type="Pfam" id="PF07992">
    <property type="entry name" value="Pyr_redox_2"/>
    <property type="match status" value="1"/>
</dbReference>
<dbReference type="InterPro" id="IPR023753">
    <property type="entry name" value="FAD/NAD-binding_dom"/>
</dbReference>
<proteinExistence type="predicted"/>
<dbReference type="CDD" id="cd19946">
    <property type="entry name" value="GlpA-like_Fer2_BFD-like"/>
    <property type="match status" value="1"/>
</dbReference>
<gene>
    <name evidence="4" type="ORF">NWE54_17965</name>
</gene>
<dbReference type="PRINTS" id="PR00469">
    <property type="entry name" value="PNDRDTASEII"/>
</dbReference>
<dbReference type="InterPro" id="IPR036188">
    <property type="entry name" value="FAD/NAD-bd_sf"/>
</dbReference>
<protein>
    <submittedName>
        <fullName evidence="4">FAD-dependent oxidoreductase</fullName>
    </submittedName>
</protein>
<organism evidence="4">
    <name type="scientific">Bosea sp. NBC_00436</name>
    <dbReference type="NCBI Taxonomy" id="2969620"/>
    <lineage>
        <taxon>Bacteria</taxon>
        <taxon>Pseudomonadati</taxon>
        <taxon>Pseudomonadota</taxon>
        <taxon>Alphaproteobacteria</taxon>
        <taxon>Hyphomicrobiales</taxon>
        <taxon>Boseaceae</taxon>
        <taxon>Bosea</taxon>
    </lineage>
</organism>
<dbReference type="PIRSF" id="PIRSF037495">
    <property type="entry name" value="Opine_OX_OoxA/HcnB"/>
    <property type="match status" value="1"/>
</dbReference>
<accession>A0A9E7ZIK7</accession>
<dbReference type="PRINTS" id="PR00368">
    <property type="entry name" value="FADPNR"/>
</dbReference>
<dbReference type="SUPFAM" id="SSF51905">
    <property type="entry name" value="FAD/NAD(P)-binding domain"/>
    <property type="match status" value="1"/>
</dbReference>
<keyword evidence="1" id="KW-0560">Oxidoreductase</keyword>
<feature type="domain" description="BFD-like [2Fe-2S]-binding" evidence="2">
    <location>
        <begin position="379"/>
        <end position="428"/>
    </location>
</feature>
<dbReference type="Pfam" id="PF04324">
    <property type="entry name" value="Fer2_BFD"/>
    <property type="match status" value="1"/>
</dbReference>
<dbReference type="PANTHER" id="PTHR42949">
    <property type="entry name" value="ANAEROBIC GLYCEROL-3-PHOSPHATE DEHYDROGENASE SUBUNIT B"/>
    <property type="match status" value="1"/>
</dbReference>
<reference evidence="4" key="1">
    <citation type="submission" date="2022-08" db="EMBL/GenBank/DDBJ databases">
        <title>Complete Genome Sequences of 2 Bosea sp. soil isolates.</title>
        <authorList>
            <person name="Alvarez Arevalo M."/>
            <person name="Sterndorff E.B."/>
            <person name="Faurdal D."/>
            <person name="Joergensen T.S."/>
            <person name="Weber T."/>
        </authorList>
    </citation>
    <scope>NUCLEOTIDE SEQUENCE</scope>
    <source>
        <strain evidence="4">NBC_00436</strain>
    </source>
</reference>
<evidence type="ECO:0000259" key="2">
    <source>
        <dbReference type="Pfam" id="PF04324"/>
    </source>
</evidence>
<dbReference type="Gene3D" id="3.50.50.60">
    <property type="entry name" value="FAD/NAD(P)-binding domain"/>
    <property type="match status" value="2"/>
</dbReference>
<dbReference type="Gene3D" id="1.10.10.1100">
    <property type="entry name" value="BFD-like [2Fe-2S]-binding domain"/>
    <property type="match status" value="1"/>
</dbReference>
<name>A0A9E7ZIK7_9HYPH</name>
<dbReference type="AlphaFoldDB" id="A0A9E7ZIK7"/>
<dbReference type="InterPro" id="IPR051691">
    <property type="entry name" value="Metab_Enz_Cyan_OpOx_G3PDH"/>
</dbReference>
<feature type="domain" description="FAD/NAD(P)-binding" evidence="3">
    <location>
        <begin position="6"/>
        <end position="307"/>
    </location>
</feature>
<evidence type="ECO:0000256" key="1">
    <source>
        <dbReference type="ARBA" id="ARBA00023002"/>
    </source>
</evidence>
<evidence type="ECO:0000259" key="3">
    <source>
        <dbReference type="Pfam" id="PF07992"/>
    </source>
</evidence>
<evidence type="ECO:0000313" key="4">
    <source>
        <dbReference type="EMBL" id="UZF85698.1"/>
    </source>
</evidence>
<dbReference type="EMBL" id="CP102774">
    <property type="protein sequence ID" value="UZF85698.1"/>
    <property type="molecule type" value="Genomic_DNA"/>
</dbReference>
<dbReference type="PANTHER" id="PTHR42949:SF3">
    <property type="entry name" value="ANAEROBIC GLYCEROL-3-PHOSPHATE DEHYDROGENASE SUBUNIT B"/>
    <property type="match status" value="1"/>
</dbReference>